<dbReference type="RefSeq" id="WP_135470614.1">
    <property type="nucleotide sequence ID" value="NZ_CASCNC010000033.1"/>
</dbReference>
<protein>
    <submittedName>
        <fullName evidence="3">PorT family protein</fullName>
    </submittedName>
</protein>
<dbReference type="EMBL" id="SJSA01000001">
    <property type="protein sequence ID" value="TGG39787.1"/>
    <property type="molecule type" value="Genomic_DNA"/>
</dbReference>
<dbReference type="Proteomes" id="UP000297635">
    <property type="component" value="Unassembled WGS sequence"/>
</dbReference>
<accession>A0A4Z0V684</accession>
<dbReference type="AlphaFoldDB" id="A0A4Z0V684"/>
<feature type="signal peptide" evidence="1">
    <location>
        <begin position="1"/>
        <end position="19"/>
    </location>
</feature>
<dbReference type="Pfam" id="PF13568">
    <property type="entry name" value="OMP_b-brl_2"/>
    <property type="match status" value="1"/>
</dbReference>
<dbReference type="InterPro" id="IPR025665">
    <property type="entry name" value="Beta-barrel_OMP_2"/>
</dbReference>
<keyword evidence="1" id="KW-0732">Signal</keyword>
<evidence type="ECO:0000259" key="2">
    <source>
        <dbReference type="Pfam" id="PF13568"/>
    </source>
</evidence>
<comment type="caution">
    <text evidence="3">The sequence shown here is derived from an EMBL/GenBank/DDBJ whole genome shotgun (WGS) entry which is preliminary data.</text>
</comment>
<evidence type="ECO:0000313" key="4">
    <source>
        <dbReference type="Proteomes" id="UP000297635"/>
    </source>
</evidence>
<sequence length="220" mass="24501">MKRTIIAILVLVTSLGLSAQSLFWDSSDPDRTVTFGARLGWNFAKMAGKGSGLFGDRKGIAVGAEVDVNLIKSFSINSGLFFTMKGAKRDGEMTVGDIMGVKSSLAFAVNFLELPVYASYHLRFTPESDLQIFAGPYFGVGVYGKMGLKLRDQESFDKSKVNLFSDNGFHRWQYGIGLGMSYTHASRYVIGWQYQWGVRDVAELMDNQWNTFQISVGYNF</sequence>
<reference evidence="3 4" key="1">
    <citation type="submission" date="2019-02" db="EMBL/GenBank/DDBJ databases">
        <title>Isolation and identification of novel species under the genus Muribaculum.</title>
        <authorList>
            <person name="Miyake S."/>
            <person name="Ding Y."/>
            <person name="Low A."/>
            <person name="Soh M."/>
            <person name="Seedorf H."/>
        </authorList>
    </citation>
    <scope>NUCLEOTIDE SEQUENCE [LARGE SCALE GENOMIC DNA]</scope>
    <source>
        <strain evidence="3 4">TLL-A3</strain>
    </source>
</reference>
<gene>
    <name evidence="3" type="ORF">EZ315_03370</name>
</gene>
<evidence type="ECO:0000256" key="1">
    <source>
        <dbReference type="SAM" id="SignalP"/>
    </source>
</evidence>
<feature type="domain" description="Outer membrane protein beta-barrel" evidence="2">
    <location>
        <begin position="28"/>
        <end position="201"/>
    </location>
</feature>
<feature type="chain" id="PRO_5021215323" evidence="1">
    <location>
        <begin position="20"/>
        <end position="220"/>
    </location>
</feature>
<proteinExistence type="predicted"/>
<organism evidence="3 4">
    <name type="scientific">Duncaniella freteri</name>
    <dbReference type="NCBI Taxonomy" id="2530391"/>
    <lineage>
        <taxon>Bacteria</taxon>
        <taxon>Pseudomonadati</taxon>
        <taxon>Bacteroidota</taxon>
        <taxon>Bacteroidia</taxon>
        <taxon>Bacteroidales</taxon>
        <taxon>Muribaculaceae</taxon>
        <taxon>Duncaniella</taxon>
    </lineage>
</organism>
<dbReference type="GeneID" id="82148818"/>
<name>A0A4Z0V684_9BACT</name>
<keyword evidence="4" id="KW-1185">Reference proteome</keyword>
<evidence type="ECO:0000313" key="3">
    <source>
        <dbReference type="EMBL" id="TGG39787.1"/>
    </source>
</evidence>